<accession>A0A3R9I199</accession>
<protein>
    <recommendedName>
        <fullName evidence="6">Pseudouridine synthase</fullName>
        <ecNumber evidence="6">5.4.99.-</ecNumber>
    </recommendedName>
</protein>
<sequence>MRFEFIADEHVKVKTFLKKHEVSKGLLAKIKFRGGAILVNDQSQNATYLLDVGDRVTIDIPAEEGFESLEAIDRPLDILYEDDHFLVLNKPYGVASIPSVNHSNTIANFIKGYYVKREYENQQVHIVTRLDRDTSGLMLFAKHGYAHARLDKQLQRKSIEKRYFALVKGAGVLEPEGEIIAPIARDVDSIITRRVAKGGKYAHTSYKVVASYGDIYLVDIRLHTGRTHQIRVHFSHIGFPLLGDDLYGGSLEDGIQRQALHCHSLSFYHPFLGHQLELESPLPDDFNNLIIQLSTNTL</sequence>
<comment type="caution">
    <text evidence="8">The sequence shown here is derived from an EMBL/GenBank/DDBJ whole genome shotgun (WGS) entry which is preliminary data.</text>
</comment>
<feature type="active site" evidence="4">
    <location>
        <position position="131"/>
    </location>
</feature>
<dbReference type="PANTHER" id="PTHR21600">
    <property type="entry name" value="MITOCHONDRIAL RNA PSEUDOURIDINE SYNTHASE"/>
    <property type="match status" value="1"/>
</dbReference>
<dbReference type="PROSITE" id="PS50889">
    <property type="entry name" value="S4"/>
    <property type="match status" value="1"/>
</dbReference>
<dbReference type="InterPro" id="IPR006225">
    <property type="entry name" value="PsdUridine_synth_RluC/D"/>
</dbReference>
<dbReference type="SUPFAM" id="SSF55120">
    <property type="entry name" value="Pseudouridine synthase"/>
    <property type="match status" value="1"/>
</dbReference>
<dbReference type="GO" id="GO:0003723">
    <property type="term" value="F:RNA binding"/>
    <property type="evidence" value="ECO:0007669"/>
    <property type="project" value="UniProtKB-KW"/>
</dbReference>
<comment type="function">
    <text evidence="6">Responsible for synthesis of pseudouridine from uracil.</text>
</comment>
<comment type="catalytic activity">
    <reaction evidence="1 6">
        <text>a uridine in RNA = a pseudouridine in RNA</text>
        <dbReference type="Rhea" id="RHEA:48348"/>
        <dbReference type="Rhea" id="RHEA-COMP:12068"/>
        <dbReference type="Rhea" id="RHEA-COMP:12069"/>
        <dbReference type="ChEBI" id="CHEBI:65314"/>
        <dbReference type="ChEBI" id="CHEBI:65315"/>
    </reaction>
</comment>
<evidence type="ECO:0000256" key="2">
    <source>
        <dbReference type="ARBA" id="ARBA00010876"/>
    </source>
</evidence>
<keyword evidence="3 6" id="KW-0413">Isomerase</keyword>
<dbReference type="OrthoDB" id="9807829at2"/>
<evidence type="ECO:0000256" key="5">
    <source>
        <dbReference type="PROSITE-ProRule" id="PRU00182"/>
    </source>
</evidence>
<keyword evidence="5" id="KW-0694">RNA-binding</keyword>
<evidence type="ECO:0000256" key="6">
    <source>
        <dbReference type="RuleBase" id="RU362028"/>
    </source>
</evidence>
<dbReference type="FunFam" id="3.30.2350.10:FF:000005">
    <property type="entry name" value="Pseudouridine synthase"/>
    <property type="match status" value="1"/>
</dbReference>
<dbReference type="EC" id="5.4.99.-" evidence="6"/>
<gene>
    <name evidence="8" type="primary">rluD_2</name>
    <name evidence="8" type="ORF">D8862_00940</name>
</gene>
<dbReference type="EMBL" id="RJNK01000001">
    <property type="protein sequence ID" value="RSI66312.1"/>
    <property type="molecule type" value="Genomic_DNA"/>
</dbReference>
<dbReference type="RefSeq" id="WP_125448346.1">
    <property type="nucleotide sequence ID" value="NZ_RJNK01000001.1"/>
</dbReference>
<dbReference type="InterPro" id="IPR050188">
    <property type="entry name" value="RluA_PseudoU_synthase"/>
</dbReference>
<dbReference type="AlphaFoldDB" id="A0A3R9I199"/>
<dbReference type="Proteomes" id="UP000272252">
    <property type="component" value="Unassembled WGS sequence"/>
</dbReference>
<reference evidence="8 9" key="1">
    <citation type="submission" date="2018-11" db="EMBL/GenBank/DDBJ databases">
        <title>Species Designations Belie Phenotypic and Genotypic Heterogeneity in Oral Streptococci.</title>
        <authorList>
            <person name="Velsko I."/>
        </authorList>
    </citation>
    <scope>NUCLEOTIDE SEQUENCE [LARGE SCALE GENOMIC DNA]</scope>
    <source>
        <strain evidence="8 9">BCC59</strain>
    </source>
</reference>
<dbReference type="Gene3D" id="3.30.2350.10">
    <property type="entry name" value="Pseudouridine synthase"/>
    <property type="match status" value="1"/>
</dbReference>
<feature type="domain" description="Pseudouridine synthase RsuA/RluA-like" evidence="7">
    <location>
        <begin position="84"/>
        <end position="236"/>
    </location>
</feature>
<dbReference type="Pfam" id="PF00849">
    <property type="entry name" value="PseudoU_synth_2"/>
    <property type="match status" value="1"/>
</dbReference>
<name>A0A3R9I199_STROR</name>
<evidence type="ECO:0000256" key="1">
    <source>
        <dbReference type="ARBA" id="ARBA00000073"/>
    </source>
</evidence>
<evidence type="ECO:0000259" key="7">
    <source>
        <dbReference type="Pfam" id="PF00849"/>
    </source>
</evidence>
<dbReference type="PROSITE" id="PS01129">
    <property type="entry name" value="PSI_RLU"/>
    <property type="match status" value="1"/>
</dbReference>
<dbReference type="InterPro" id="IPR006224">
    <property type="entry name" value="PsdUridine_synth_RluA-like_CS"/>
</dbReference>
<dbReference type="InterPro" id="IPR020103">
    <property type="entry name" value="PsdUridine_synth_cat_dom_sf"/>
</dbReference>
<evidence type="ECO:0000256" key="4">
    <source>
        <dbReference type="PIRSR" id="PIRSR606225-1"/>
    </source>
</evidence>
<dbReference type="CDD" id="cd02869">
    <property type="entry name" value="PseudoU_synth_RluA_like"/>
    <property type="match status" value="1"/>
</dbReference>
<dbReference type="GO" id="GO:0140098">
    <property type="term" value="F:catalytic activity, acting on RNA"/>
    <property type="evidence" value="ECO:0007669"/>
    <property type="project" value="UniProtKB-ARBA"/>
</dbReference>
<dbReference type="NCBIfam" id="TIGR00005">
    <property type="entry name" value="rluA_subfam"/>
    <property type="match status" value="1"/>
</dbReference>
<dbReference type="GO" id="GO:0009982">
    <property type="term" value="F:pseudouridine synthase activity"/>
    <property type="evidence" value="ECO:0007669"/>
    <property type="project" value="InterPro"/>
</dbReference>
<dbReference type="InterPro" id="IPR006145">
    <property type="entry name" value="PsdUridine_synth_RsuA/RluA"/>
</dbReference>
<dbReference type="PANTHER" id="PTHR21600:SF35">
    <property type="entry name" value="PSEUDOURIDINE SYNTHASE"/>
    <property type="match status" value="1"/>
</dbReference>
<dbReference type="GO" id="GO:0000455">
    <property type="term" value="P:enzyme-directed rRNA pseudouridine synthesis"/>
    <property type="evidence" value="ECO:0007669"/>
    <property type="project" value="TreeGrafter"/>
</dbReference>
<organism evidence="8 9">
    <name type="scientific">Streptococcus oralis</name>
    <dbReference type="NCBI Taxonomy" id="1303"/>
    <lineage>
        <taxon>Bacteria</taxon>
        <taxon>Bacillati</taxon>
        <taxon>Bacillota</taxon>
        <taxon>Bacilli</taxon>
        <taxon>Lactobacillales</taxon>
        <taxon>Streptococcaceae</taxon>
        <taxon>Streptococcus</taxon>
    </lineage>
</organism>
<proteinExistence type="inferred from homology"/>
<comment type="similarity">
    <text evidence="2 6">Belongs to the pseudouridine synthase RluA family.</text>
</comment>
<evidence type="ECO:0000256" key="3">
    <source>
        <dbReference type="ARBA" id="ARBA00023235"/>
    </source>
</evidence>
<evidence type="ECO:0000313" key="8">
    <source>
        <dbReference type="EMBL" id="RSI66312.1"/>
    </source>
</evidence>
<evidence type="ECO:0000313" key="9">
    <source>
        <dbReference type="Proteomes" id="UP000272252"/>
    </source>
</evidence>